<gene>
    <name evidence="3 4 5 6 7 8" type="primary">LOC139353178</name>
</gene>
<evidence type="ECO:0000259" key="1">
    <source>
        <dbReference type="PROSITE" id="PS51029"/>
    </source>
</evidence>
<evidence type="ECO:0000313" key="4">
    <source>
        <dbReference type="RefSeq" id="XP_070852730.1"/>
    </source>
</evidence>
<evidence type="ECO:0000313" key="7">
    <source>
        <dbReference type="RefSeq" id="XP_070852733.1"/>
    </source>
</evidence>
<dbReference type="PANTHER" id="PTHR12243">
    <property type="entry name" value="MADF DOMAIN TRANSCRIPTION FACTOR"/>
    <property type="match status" value="1"/>
</dbReference>
<keyword evidence="2" id="KW-1185">Reference proteome</keyword>
<accession>A0ABM4TRX7</accession>
<evidence type="ECO:0000313" key="5">
    <source>
        <dbReference type="RefSeq" id="XP_070852731.1"/>
    </source>
</evidence>
<feature type="domain" description="MADF" evidence="1">
    <location>
        <begin position="20"/>
        <end position="118"/>
    </location>
</feature>
<name>A0ABM4TRX7_DROSZ</name>
<evidence type="ECO:0000313" key="6">
    <source>
        <dbReference type="RefSeq" id="XP_070852732.1"/>
    </source>
</evidence>
<dbReference type="InterPro" id="IPR006578">
    <property type="entry name" value="MADF-dom"/>
</dbReference>
<evidence type="ECO:0000313" key="8">
    <source>
        <dbReference type="RefSeq" id="XP_070852734.1"/>
    </source>
</evidence>
<protein>
    <submittedName>
        <fullName evidence="3 4">Uncharacterized protein isoform X1</fullName>
    </submittedName>
</protein>
<dbReference type="RefSeq" id="XP_070852731.1">
    <property type="nucleotide sequence ID" value="XM_070996630.1"/>
</dbReference>
<dbReference type="Proteomes" id="UP001652628">
    <property type="component" value="Chromosome 3"/>
</dbReference>
<dbReference type="RefSeq" id="XP_070852730.1">
    <property type="nucleotide sequence ID" value="XM_070996629.1"/>
</dbReference>
<dbReference type="InterPro" id="IPR039353">
    <property type="entry name" value="TF_Adf1"/>
</dbReference>
<evidence type="ECO:0000313" key="2">
    <source>
        <dbReference type="Proteomes" id="UP001652628"/>
    </source>
</evidence>
<evidence type="ECO:0000313" key="3">
    <source>
        <dbReference type="RefSeq" id="XP_070852729.1"/>
    </source>
</evidence>
<sequence length="246" mass="28214">MEKKPRQKCHQEFSSEEKVSLIQAVEERPVLWDLTHKKHFDAVFMKRTWEEIALVIDKDYNSCKLAWKSLQDSLKYHNKVRKQKSGRAGGDLLEKPSGKECAEWEFAPYMDFLPDVSSQRSRATAISDEISIEDWTLDSTTISYSAAEAKLEAALEVEVPEELYTYGGGKKPTPKKRKLDGVGSPAVAMCNMLGEFLQHQRDNTTLSRPILAYWGGELNAMRPEDAARVEKKMTQLLWDEKESLYY</sequence>
<dbReference type="RefSeq" id="XP_070852733.1">
    <property type="nucleotide sequence ID" value="XM_070996632.1"/>
</dbReference>
<dbReference type="RefSeq" id="XP_070852734.1">
    <property type="nucleotide sequence ID" value="XM_070996633.1"/>
</dbReference>
<organism evidence="2 3">
    <name type="scientific">Drosophila suzukii</name>
    <name type="common">Spotted-wing drosophila fruit fly</name>
    <dbReference type="NCBI Taxonomy" id="28584"/>
    <lineage>
        <taxon>Eukaryota</taxon>
        <taxon>Metazoa</taxon>
        <taxon>Ecdysozoa</taxon>
        <taxon>Arthropoda</taxon>
        <taxon>Hexapoda</taxon>
        <taxon>Insecta</taxon>
        <taxon>Pterygota</taxon>
        <taxon>Neoptera</taxon>
        <taxon>Endopterygota</taxon>
        <taxon>Diptera</taxon>
        <taxon>Brachycera</taxon>
        <taxon>Muscomorpha</taxon>
        <taxon>Ephydroidea</taxon>
        <taxon>Drosophilidae</taxon>
        <taxon>Drosophila</taxon>
        <taxon>Sophophora</taxon>
    </lineage>
</organism>
<dbReference type="RefSeq" id="XP_070852729.1">
    <property type="nucleotide sequence ID" value="XM_070996628.1"/>
</dbReference>
<dbReference type="PANTHER" id="PTHR12243:SF67">
    <property type="entry name" value="COREPRESSOR OF PANGOLIN, ISOFORM A-RELATED"/>
    <property type="match status" value="1"/>
</dbReference>
<dbReference type="PROSITE" id="PS51029">
    <property type="entry name" value="MADF"/>
    <property type="match status" value="1"/>
</dbReference>
<dbReference type="RefSeq" id="XP_070852732.1">
    <property type="nucleotide sequence ID" value="XM_070996631.1"/>
</dbReference>
<dbReference type="Pfam" id="PF10545">
    <property type="entry name" value="MADF_DNA_bdg"/>
    <property type="match status" value="1"/>
</dbReference>
<proteinExistence type="predicted"/>
<reference evidence="3 4" key="1">
    <citation type="submission" date="2025-05" db="UniProtKB">
        <authorList>
            <consortium name="RefSeq"/>
        </authorList>
    </citation>
    <scope>IDENTIFICATION</scope>
</reference>
<dbReference type="GeneID" id="139353178"/>
<dbReference type="SMART" id="SM00595">
    <property type="entry name" value="MADF"/>
    <property type="match status" value="1"/>
</dbReference>